<keyword evidence="4 6" id="KW-0058">Aromatic hydrocarbons catabolism</keyword>
<dbReference type="InterPro" id="IPR010497">
    <property type="entry name" value="Epoxide_hydro_N"/>
</dbReference>
<dbReference type="EMBL" id="CAJOBC010000140">
    <property type="protein sequence ID" value="CAF3544249.1"/>
    <property type="molecule type" value="Genomic_DNA"/>
</dbReference>
<keyword evidence="5 6" id="KW-0378">Hydrolase</keyword>
<evidence type="ECO:0000256" key="1">
    <source>
        <dbReference type="ARBA" id="ARBA00000221"/>
    </source>
</evidence>
<name>A0A813Q7P9_9BILA</name>
<reference evidence="10" key="1">
    <citation type="submission" date="2021-02" db="EMBL/GenBank/DDBJ databases">
        <authorList>
            <person name="Nowell W R."/>
        </authorList>
    </citation>
    <scope>NUCLEOTIDE SEQUENCE</scope>
</reference>
<evidence type="ECO:0000313" key="10">
    <source>
        <dbReference type="EMBL" id="CAF0763142.1"/>
    </source>
</evidence>
<feature type="active site" description="Proton donor" evidence="7">
    <location>
        <position position="382"/>
    </location>
</feature>
<dbReference type="PIRSF" id="PIRSF001112">
    <property type="entry name" value="Epoxide_hydrolase"/>
    <property type="match status" value="1"/>
</dbReference>
<gene>
    <name evidence="10" type="ORF">GPM918_LOCUS1503</name>
    <name evidence="11" type="ORF">SRO942_LOCUS1503</name>
</gene>
<evidence type="ECO:0000256" key="4">
    <source>
        <dbReference type="ARBA" id="ARBA00022797"/>
    </source>
</evidence>
<dbReference type="InterPro" id="IPR016292">
    <property type="entry name" value="Epoxide_hydrolase"/>
</dbReference>
<dbReference type="GO" id="GO:0005789">
    <property type="term" value="C:endoplasmic reticulum membrane"/>
    <property type="evidence" value="ECO:0007669"/>
    <property type="project" value="UniProtKB-SubCell"/>
</dbReference>
<evidence type="ECO:0000256" key="3">
    <source>
        <dbReference type="ARBA" id="ARBA00010088"/>
    </source>
</evidence>
<dbReference type="InterPro" id="IPR000639">
    <property type="entry name" value="Epox_hydrolase-like"/>
</dbReference>
<comment type="catalytic activity">
    <reaction evidence="6">
        <text>cis-stilbene oxide + H2O = (1R,2R)-hydrobenzoin</text>
        <dbReference type="Rhea" id="RHEA:23900"/>
        <dbReference type="ChEBI" id="CHEBI:15377"/>
        <dbReference type="ChEBI" id="CHEBI:50004"/>
        <dbReference type="ChEBI" id="CHEBI:50014"/>
        <dbReference type="EC" id="3.3.2.9"/>
    </reaction>
</comment>
<organism evidence="10 12">
    <name type="scientific">Didymodactylos carnosus</name>
    <dbReference type="NCBI Taxonomy" id="1234261"/>
    <lineage>
        <taxon>Eukaryota</taxon>
        <taxon>Metazoa</taxon>
        <taxon>Spiralia</taxon>
        <taxon>Gnathifera</taxon>
        <taxon>Rotifera</taxon>
        <taxon>Eurotatoria</taxon>
        <taxon>Bdelloidea</taxon>
        <taxon>Philodinida</taxon>
        <taxon>Philodinidae</taxon>
        <taxon>Didymodactylos</taxon>
    </lineage>
</organism>
<sequence>MALSRLHRTLAFFGLVSAVIYGFYSLFDRRPPCYSVDVEYFGPIDRNRDMDSDVKIYPFTIPYSPAQVDDLQSRLGKTRFYQPLNDPQNITQSQYGFNRKTAESIRDYWLNTFNWKKAVADLNEFSHYKTMIAGLNIHFVRKQTTTQQHRQKEAIIFLHGWPGSFYEYLDVMKLMSASTTIEYDLITPSLPGYGYSDMTTRSKMSPQQMARIFHVLMQRLGHSSYIVVGGDWGSIIGTFMSKLYPGHVKGFLTTMPSDITPNLLNFIRMLSGSISKSFLLDQDEQTFKPDFSIINNLKLFWKEFGYFHLQSTKPDTIGYALNDSPMGLASYILEKFSSWSNNRTEVDTSPNFGLGRFTLDQLLTNIMIYWTTETITSSIRLYYEFMSSVASGHDKKLITGPLDKTVPVAVSNYRNEIFYMPKIIIKSKFPNIKQWLYHQEGGHFAALEVPRQFVRDLEKFIALL</sequence>
<feature type="active site" description="Proton acceptor" evidence="7">
    <location>
        <position position="443"/>
    </location>
</feature>
<dbReference type="Proteomes" id="UP000681722">
    <property type="component" value="Unassembled WGS sequence"/>
</dbReference>
<dbReference type="GO" id="GO:0033961">
    <property type="term" value="F:cis-stilbene-oxide hydrolase activity"/>
    <property type="evidence" value="ECO:0007669"/>
    <property type="project" value="UniProtKB-UniRule"/>
</dbReference>
<dbReference type="InterPro" id="IPR029058">
    <property type="entry name" value="AB_hydrolase_fold"/>
</dbReference>
<evidence type="ECO:0000256" key="8">
    <source>
        <dbReference type="SAM" id="Phobius"/>
    </source>
</evidence>
<feature type="domain" description="Epoxide hydrolase N-terminal" evidence="9">
    <location>
        <begin position="57"/>
        <end position="168"/>
    </location>
</feature>
<protein>
    <recommendedName>
        <fullName evidence="6">Epoxide hydrolase</fullName>
        <ecNumber evidence="6">3.3.2.9</ecNumber>
    </recommendedName>
</protein>
<dbReference type="PRINTS" id="PR00412">
    <property type="entry name" value="EPOXHYDRLASE"/>
</dbReference>
<evidence type="ECO:0000256" key="5">
    <source>
        <dbReference type="ARBA" id="ARBA00022801"/>
    </source>
</evidence>
<accession>A0A813Q7P9</accession>
<keyword evidence="6 8" id="KW-0472">Membrane</keyword>
<evidence type="ECO:0000256" key="7">
    <source>
        <dbReference type="PIRSR" id="PIRSR001112-1"/>
    </source>
</evidence>
<dbReference type="GO" id="GO:0097176">
    <property type="term" value="P:epoxide metabolic process"/>
    <property type="evidence" value="ECO:0007669"/>
    <property type="project" value="TreeGrafter"/>
</dbReference>
<keyword evidence="6" id="KW-0256">Endoplasmic reticulum</keyword>
<dbReference type="Gene3D" id="3.40.50.1820">
    <property type="entry name" value="alpha/beta hydrolase"/>
    <property type="match status" value="1"/>
</dbReference>
<dbReference type="SUPFAM" id="SSF53474">
    <property type="entry name" value="alpha/beta-Hydrolases"/>
    <property type="match status" value="1"/>
</dbReference>
<dbReference type="OrthoDB" id="7130006at2759"/>
<evidence type="ECO:0000259" key="9">
    <source>
        <dbReference type="Pfam" id="PF06441"/>
    </source>
</evidence>
<feature type="active site" description="Nucleophile" evidence="7">
    <location>
        <position position="231"/>
    </location>
</feature>
<dbReference type="PANTHER" id="PTHR21661">
    <property type="entry name" value="EPOXIDE HYDROLASE 1-RELATED"/>
    <property type="match status" value="1"/>
</dbReference>
<dbReference type="EMBL" id="CAJNOQ010000140">
    <property type="protein sequence ID" value="CAF0763142.1"/>
    <property type="molecule type" value="Genomic_DNA"/>
</dbReference>
<evidence type="ECO:0000256" key="6">
    <source>
        <dbReference type="PIRNR" id="PIRNR001112"/>
    </source>
</evidence>
<comment type="caution">
    <text evidence="10">The sequence shown here is derived from an EMBL/GenBank/DDBJ whole genome shotgun (WGS) entry which is preliminary data.</text>
</comment>
<dbReference type="PANTHER" id="PTHR21661:SF35">
    <property type="entry name" value="EPOXIDE HYDROLASE"/>
    <property type="match status" value="1"/>
</dbReference>
<evidence type="ECO:0000313" key="11">
    <source>
        <dbReference type="EMBL" id="CAF3544249.1"/>
    </source>
</evidence>
<evidence type="ECO:0000313" key="12">
    <source>
        <dbReference type="Proteomes" id="UP000663829"/>
    </source>
</evidence>
<proteinExistence type="inferred from homology"/>
<keyword evidence="8" id="KW-1133">Transmembrane helix</keyword>
<comment type="subcellular location">
    <subcellularLocation>
        <location evidence="6">Endoplasmic reticulum membrane</location>
    </subcellularLocation>
    <subcellularLocation>
        <location evidence="2">Microsome membrane</location>
        <topology evidence="2">Single-pass membrane protein</topology>
    </subcellularLocation>
</comment>
<comment type="catalytic activity">
    <reaction evidence="1 6">
        <text>1-(4-methoxyphenyl)-N-methyl-N-[(3-methyloxetan-3-yl)methyl]methanamine + H2O = 2-{[(4-methoxybenzyl)(methyl)amino]methyl}-2-methylpropane-1,3-diol</text>
        <dbReference type="Rhea" id="RHEA:55764"/>
        <dbReference type="ChEBI" id="CHEBI:15377"/>
        <dbReference type="ChEBI" id="CHEBI:139161"/>
        <dbReference type="ChEBI" id="CHEBI:139164"/>
        <dbReference type="EC" id="3.3.2.9"/>
    </reaction>
</comment>
<dbReference type="EC" id="3.3.2.9" evidence="6"/>
<feature type="transmembrane region" description="Helical" evidence="8">
    <location>
        <begin position="9"/>
        <end position="27"/>
    </location>
</feature>
<dbReference type="Proteomes" id="UP000663829">
    <property type="component" value="Unassembled WGS sequence"/>
</dbReference>
<dbReference type="AlphaFoldDB" id="A0A813Q7P9"/>
<dbReference type="Pfam" id="PF06441">
    <property type="entry name" value="EHN"/>
    <property type="match status" value="1"/>
</dbReference>
<evidence type="ECO:0000256" key="2">
    <source>
        <dbReference type="ARBA" id="ARBA00004111"/>
    </source>
</evidence>
<keyword evidence="12" id="KW-1185">Reference proteome</keyword>
<comment type="similarity">
    <text evidence="3 6">Belongs to the peptidase S33 family.</text>
</comment>
<keyword evidence="8" id="KW-0812">Transmembrane</keyword>